<dbReference type="Pfam" id="PF21006">
    <property type="entry name" value="NHase_beta_N"/>
    <property type="match status" value="1"/>
</dbReference>
<dbReference type="GO" id="GO:0046914">
    <property type="term" value="F:transition metal ion binding"/>
    <property type="evidence" value="ECO:0007669"/>
    <property type="project" value="InterPro"/>
</dbReference>
<organism evidence="8 9">
    <name type="scientific">Rhizobium metallidurans</name>
    <dbReference type="NCBI Taxonomy" id="1265931"/>
    <lineage>
        <taxon>Bacteria</taxon>
        <taxon>Pseudomonadati</taxon>
        <taxon>Pseudomonadota</taxon>
        <taxon>Alphaproteobacteria</taxon>
        <taxon>Hyphomicrobiales</taxon>
        <taxon>Rhizobiaceae</taxon>
        <taxon>Rhizobium/Agrobacterium group</taxon>
        <taxon>Rhizobium</taxon>
    </lineage>
</organism>
<dbReference type="EMBL" id="JACIDW010000002">
    <property type="protein sequence ID" value="MBB3963340.1"/>
    <property type="molecule type" value="Genomic_DNA"/>
</dbReference>
<comment type="caution">
    <text evidence="8">The sequence shown here is derived from an EMBL/GenBank/DDBJ whole genome shotgun (WGS) entry which is preliminary data.</text>
</comment>
<proteinExistence type="inferred from homology"/>
<comment type="catalytic activity">
    <reaction evidence="4 5">
        <text>an aliphatic primary amide = an aliphatic nitrile + H2O</text>
        <dbReference type="Rhea" id="RHEA:12673"/>
        <dbReference type="ChEBI" id="CHEBI:15377"/>
        <dbReference type="ChEBI" id="CHEBI:65285"/>
        <dbReference type="ChEBI" id="CHEBI:80291"/>
        <dbReference type="EC" id="4.2.1.84"/>
    </reaction>
</comment>
<dbReference type="EC" id="4.2.1.84" evidence="5"/>
<dbReference type="InterPro" id="IPR042262">
    <property type="entry name" value="CN_hydtase_beta_C"/>
</dbReference>
<gene>
    <name evidence="8" type="ORF">GGQ67_000965</name>
</gene>
<dbReference type="Pfam" id="PF02211">
    <property type="entry name" value="NHase_beta_C"/>
    <property type="match status" value="1"/>
</dbReference>
<evidence type="ECO:0000256" key="2">
    <source>
        <dbReference type="ARBA" id="ARBA00009098"/>
    </source>
</evidence>
<dbReference type="PIRSF" id="PIRSF001427">
    <property type="entry name" value="NHase_beta"/>
    <property type="match status" value="1"/>
</dbReference>
<evidence type="ECO:0000256" key="1">
    <source>
        <dbReference type="ARBA" id="ARBA00004042"/>
    </source>
</evidence>
<evidence type="ECO:0000256" key="4">
    <source>
        <dbReference type="ARBA" id="ARBA00044877"/>
    </source>
</evidence>
<dbReference type="Gene3D" id="2.30.30.50">
    <property type="match status" value="1"/>
</dbReference>
<evidence type="ECO:0000259" key="6">
    <source>
        <dbReference type="Pfam" id="PF02211"/>
    </source>
</evidence>
<feature type="domain" description="Nitrile hydratase beta subunit-like N-terminal" evidence="7">
    <location>
        <begin position="1"/>
        <end position="105"/>
    </location>
</feature>
<keyword evidence="3 5" id="KW-0456">Lyase</keyword>
<protein>
    <recommendedName>
        <fullName evidence="5">Nitrile hydratase subunit beta</fullName>
        <shortName evidence="5">NHase</shortName>
        <ecNumber evidence="5">4.2.1.84</ecNumber>
    </recommendedName>
</protein>
<evidence type="ECO:0000256" key="3">
    <source>
        <dbReference type="ARBA" id="ARBA00023239"/>
    </source>
</evidence>
<dbReference type="SUPFAM" id="SSF50090">
    <property type="entry name" value="Electron transport accessory proteins"/>
    <property type="match status" value="1"/>
</dbReference>
<reference evidence="8 9" key="1">
    <citation type="submission" date="2020-08" db="EMBL/GenBank/DDBJ databases">
        <title>Genomic Encyclopedia of Type Strains, Phase IV (KMG-IV): sequencing the most valuable type-strain genomes for metagenomic binning, comparative biology and taxonomic classification.</title>
        <authorList>
            <person name="Goeker M."/>
        </authorList>
    </citation>
    <scope>NUCLEOTIDE SEQUENCE [LARGE SCALE GENOMIC DNA]</scope>
    <source>
        <strain evidence="8 9">DSM 26575</strain>
    </source>
</reference>
<comment type="function">
    <text evidence="1 5">NHase catalyzes the hydration of various nitrile compounds to the corresponding amides.</text>
</comment>
<dbReference type="Proteomes" id="UP000582090">
    <property type="component" value="Unassembled WGS sequence"/>
</dbReference>
<feature type="domain" description="Nitrile hydratase beta subunit" evidence="6">
    <location>
        <begin position="121"/>
        <end position="217"/>
    </location>
</feature>
<sequence>MNGPHDLGGQMGFGAVAPEKDEPYFHAEWEKRALGLTLSCGAFGAWNIDESRHARENIPPASYLSASYYEIWTRALEVLLERHGFTSAAEIESGHRQFDGAAPKRVLKADMVEGVLAKGGPCDRPLDQPARFAIGDRVKTRNFNPTTHTRLPRYARAKVGVIEAVQGSFVFPDDNAHGKGENPQWVYTVVFDGGEIWGEGADTSLTVSIDAWESYLVPAGG</sequence>
<name>A0A7W6G9Y1_9HYPH</name>
<accession>A0A7W6G9Y1</accession>
<evidence type="ECO:0000313" key="9">
    <source>
        <dbReference type="Proteomes" id="UP000582090"/>
    </source>
</evidence>
<keyword evidence="9" id="KW-1185">Reference proteome</keyword>
<dbReference type="GO" id="GO:0018822">
    <property type="term" value="F:nitrile hydratase activity"/>
    <property type="evidence" value="ECO:0007669"/>
    <property type="project" value="UniProtKB-EC"/>
</dbReference>
<dbReference type="InterPro" id="IPR049054">
    <property type="entry name" value="CN_hydtase_beta-like_N"/>
</dbReference>
<evidence type="ECO:0000259" key="7">
    <source>
        <dbReference type="Pfam" id="PF21006"/>
    </source>
</evidence>
<dbReference type="NCBIfam" id="TIGR03888">
    <property type="entry name" value="nitrile_beta"/>
    <property type="match status" value="1"/>
</dbReference>
<comment type="similarity">
    <text evidence="2 5">Belongs to the nitrile hydratase subunit beta family.</text>
</comment>
<dbReference type="RefSeq" id="WP_183899060.1">
    <property type="nucleotide sequence ID" value="NZ_JACIDW010000002.1"/>
</dbReference>
<dbReference type="InterPro" id="IPR024690">
    <property type="entry name" value="CN_hydtase_beta_dom_C"/>
</dbReference>
<evidence type="ECO:0000256" key="5">
    <source>
        <dbReference type="PIRNR" id="PIRNR001427"/>
    </source>
</evidence>
<evidence type="ECO:0000313" key="8">
    <source>
        <dbReference type="EMBL" id="MBB3963340.1"/>
    </source>
</evidence>
<dbReference type="InterPro" id="IPR003168">
    <property type="entry name" value="Nitrile_hydratase_bsu"/>
</dbReference>
<dbReference type="InterPro" id="IPR008990">
    <property type="entry name" value="Elect_transpt_acc-like_dom_sf"/>
</dbReference>
<dbReference type="Gene3D" id="1.10.472.20">
    <property type="entry name" value="Nitrile hydratase, beta subunit"/>
    <property type="match status" value="1"/>
</dbReference>
<dbReference type="AlphaFoldDB" id="A0A7W6G9Y1"/>